<evidence type="ECO:0000256" key="3">
    <source>
        <dbReference type="SAM" id="SignalP"/>
    </source>
</evidence>
<feature type="compositionally biased region" description="Acidic residues" evidence="1">
    <location>
        <begin position="73"/>
        <end position="83"/>
    </location>
</feature>
<feature type="compositionally biased region" description="Low complexity" evidence="1">
    <location>
        <begin position="85"/>
        <end position="103"/>
    </location>
</feature>
<evidence type="ECO:0000256" key="1">
    <source>
        <dbReference type="SAM" id="MobiDB-lite"/>
    </source>
</evidence>
<sequence length="300" mass="32766">MMMTGSVLPLLLLAVLLQTADSFSARQVVHKQIRSGSLGRQQQVLHRPVLESRRRTVLVSSLDEELPKFNDDIVQDDDNDDSDSSSKSSKIKSTTNSNNSNESLLTSLNEFGMSLKPRAQEVDIKAAQASKMKRKIGLKAKASLFWTLYMAYRGYRGFFVILPAVFSEVYRKMETAVDLRVLDDAPSSEGSDVNPETGKVRWRTKITVSALAGIVTLTYVVGGLARVFIKFAKTILRTSSLSGSLSAAAEEVEGNEGRLMRIGGQQQKEEQEPNVNGKKDNNSGGSGSGSGRGRGRNVAF</sequence>
<evidence type="ECO:0000256" key="2">
    <source>
        <dbReference type="SAM" id="Phobius"/>
    </source>
</evidence>
<gene>
    <name evidence="4" type="ORF">SEMRO_457_G146950.1</name>
</gene>
<keyword evidence="2" id="KW-0812">Transmembrane</keyword>
<protein>
    <submittedName>
        <fullName evidence="4">Uncharacterized protein</fullName>
    </submittedName>
</protein>
<accession>A0A9N8HHN5</accession>
<dbReference type="EMBL" id="CAICTM010000456">
    <property type="protein sequence ID" value="CAB9510883.1"/>
    <property type="molecule type" value="Genomic_DNA"/>
</dbReference>
<feature type="region of interest" description="Disordered" evidence="1">
    <location>
        <begin position="256"/>
        <end position="300"/>
    </location>
</feature>
<feature type="chain" id="PRO_5040201704" evidence="3">
    <location>
        <begin position="23"/>
        <end position="300"/>
    </location>
</feature>
<organism evidence="4 5">
    <name type="scientific">Seminavis robusta</name>
    <dbReference type="NCBI Taxonomy" id="568900"/>
    <lineage>
        <taxon>Eukaryota</taxon>
        <taxon>Sar</taxon>
        <taxon>Stramenopiles</taxon>
        <taxon>Ochrophyta</taxon>
        <taxon>Bacillariophyta</taxon>
        <taxon>Bacillariophyceae</taxon>
        <taxon>Bacillariophycidae</taxon>
        <taxon>Naviculales</taxon>
        <taxon>Naviculaceae</taxon>
        <taxon>Seminavis</taxon>
    </lineage>
</organism>
<name>A0A9N8HHN5_9STRA</name>
<feature type="region of interest" description="Disordered" evidence="1">
    <location>
        <begin position="70"/>
        <end position="103"/>
    </location>
</feature>
<proteinExistence type="predicted"/>
<evidence type="ECO:0000313" key="5">
    <source>
        <dbReference type="Proteomes" id="UP001153069"/>
    </source>
</evidence>
<keyword evidence="5" id="KW-1185">Reference proteome</keyword>
<comment type="caution">
    <text evidence="4">The sequence shown here is derived from an EMBL/GenBank/DDBJ whole genome shotgun (WGS) entry which is preliminary data.</text>
</comment>
<feature type="compositionally biased region" description="Basic and acidic residues" evidence="1">
    <location>
        <begin position="267"/>
        <end position="281"/>
    </location>
</feature>
<evidence type="ECO:0000313" key="4">
    <source>
        <dbReference type="EMBL" id="CAB9510883.1"/>
    </source>
</evidence>
<keyword evidence="3" id="KW-0732">Signal</keyword>
<reference evidence="4" key="1">
    <citation type="submission" date="2020-06" db="EMBL/GenBank/DDBJ databases">
        <authorList>
            <consortium name="Plant Systems Biology data submission"/>
        </authorList>
    </citation>
    <scope>NUCLEOTIDE SEQUENCE</scope>
    <source>
        <strain evidence="4">D6</strain>
    </source>
</reference>
<keyword evidence="2" id="KW-1133">Transmembrane helix</keyword>
<dbReference type="Proteomes" id="UP001153069">
    <property type="component" value="Unassembled WGS sequence"/>
</dbReference>
<dbReference type="AlphaFoldDB" id="A0A9N8HHN5"/>
<feature type="transmembrane region" description="Helical" evidence="2">
    <location>
        <begin position="206"/>
        <end position="229"/>
    </location>
</feature>
<dbReference type="OrthoDB" id="195218at2759"/>
<keyword evidence="2" id="KW-0472">Membrane</keyword>
<feature type="signal peptide" evidence="3">
    <location>
        <begin position="1"/>
        <end position="22"/>
    </location>
</feature>